<feature type="compositionally biased region" description="Polar residues" evidence="1">
    <location>
        <begin position="42"/>
        <end position="71"/>
    </location>
</feature>
<sequence length="97" mass="10330">MSEASGTFRKIPPHRINEGITPHLFLTSNDSLLYLNTPPTPLITSPAKSHPVTPSHNTPPFHPNTATTPNQAPLLAPASSTASLHPTNPAVRFLAAH</sequence>
<reference evidence="2 3" key="1">
    <citation type="submission" date="2019-05" db="EMBL/GenBank/DDBJ databases">
        <title>Another draft genome of Portunus trituberculatus and its Hox gene families provides insights of decapod evolution.</title>
        <authorList>
            <person name="Jeong J.-H."/>
            <person name="Song I."/>
            <person name="Kim S."/>
            <person name="Choi T."/>
            <person name="Kim D."/>
            <person name="Ryu S."/>
            <person name="Kim W."/>
        </authorList>
    </citation>
    <scope>NUCLEOTIDE SEQUENCE [LARGE SCALE GENOMIC DNA]</scope>
    <source>
        <tissue evidence="2">Muscle</tissue>
    </source>
</reference>
<keyword evidence="3" id="KW-1185">Reference proteome</keyword>
<evidence type="ECO:0000313" key="3">
    <source>
        <dbReference type="Proteomes" id="UP000324222"/>
    </source>
</evidence>
<feature type="compositionally biased region" description="Low complexity" evidence="1">
    <location>
        <begin position="72"/>
        <end position="87"/>
    </location>
</feature>
<accession>A0A5B7IMZ9</accession>
<name>A0A5B7IMZ9_PORTR</name>
<protein>
    <submittedName>
        <fullName evidence="2">Uncharacterized protein</fullName>
    </submittedName>
</protein>
<dbReference type="EMBL" id="VSRR010063599">
    <property type="protein sequence ID" value="MPC83823.1"/>
    <property type="molecule type" value="Genomic_DNA"/>
</dbReference>
<gene>
    <name evidence="2" type="ORF">E2C01_078542</name>
</gene>
<dbReference type="Proteomes" id="UP000324222">
    <property type="component" value="Unassembled WGS sequence"/>
</dbReference>
<feature type="region of interest" description="Disordered" evidence="1">
    <location>
        <begin position="36"/>
        <end position="89"/>
    </location>
</feature>
<organism evidence="2 3">
    <name type="scientific">Portunus trituberculatus</name>
    <name type="common">Swimming crab</name>
    <name type="synonym">Neptunus trituberculatus</name>
    <dbReference type="NCBI Taxonomy" id="210409"/>
    <lineage>
        <taxon>Eukaryota</taxon>
        <taxon>Metazoa</taxon>
        <taxon>Ecdysozoa</taxon>
        <taxon>Arthropoda</taxon>
        <taxon>Crustacea</taxon>
        <taxon>Multicrustacea</taxon>
        <taxon>Malacostraca</taxon>
        <taxon>Eumalacostraca</taxon>
        <taxon>Eucarida</taxon>
        <taxon>Decapoda</taxon>
        <taxon>Pleocyemata</taxon>
        <taxon>Brachyura</taxon>
        <taxon>Eubrachyura</taxon>
        <taxon>Portunoidea</taxon>
        <taxon>Portunidae</taxon>
        <taxon>Portuninae</taxon>
        <taxon>Portunus</taxon>
    </lineage>
</organism>
<evidence type="ECO:0000256" key="1">
    <source>
        <dbReference type="SAM" id="MobiDB-lite"/>
    </source>
</evidence>
<evidence type="ECO:0000313" key="2">
    <source>
        <dbReference type="EMBL" id="MPC83823.1"/>
    </source>
</evidence>
<dbReference type="AlphaFoldDB" id="A0A5B7IMZ9"/>
<comment type="caution">
    <text evidence="2">The sequence shown here is derived from an EMBL/GenBank/DDBJ whole genome shotgun (WGS) entry which is preliminary data.</text>
</comment>
<proteinExistence type="predicted"/>